<sequence>MIEIDGTLTIEEVTAVARDGERVELADDARDRLAASRKTVEDIVASKKRVYGVNTGYGNLKDIAVDADALEQQQRNLLRSHAVAVGDPYSTDTVRAMLVVRANALALGRSGVRPLLVDRLIDMLNEGVHPVIRSRGNTDNACALAPVGLVLIGEGEATVDGERVSGDEALAAAGLDPIEIAPREGLAIISGTTEMTALSALSIDDLRSLVIAADIAGAWTMSLVGKEPGAFDERVTDARPFGGHAESAATVRSLLPESVGSGEDMSQDPLSIRCLPQVHGTLREYLDTARDIVETELTSATGNPLIFPDGTTLSCGNFNGQHVAGIADLLSLTAAKVAHACERRAGVLLDAWEKLPAHLATDPGLESGMSRVHYAAASLATDAASVGTASERSFVASSGQEDLHASGVIAANKLTEVVILVSRVVAAELLCAARASQLGSSNLSEPLLAVLNLLETRVGLPLEDAVWDHRLESVGDLLLDGEIEATVADAGADL</sequence>
<dbReference type="PANTHER" id="PTHR10362">
    <property type="entry name" value="HISTIDINE AMMONIA-LYASE"/>
    <property type="match status" value="1"/>
</dbReference>
<reference evidence="2 3" key="1">
    <citation type="journal article" date="2019" name="Int. J. Syst. Evol. Microbiol.">
        <title>The Global Catalogue of Microorganisms (GCM) 10K type strain sequencing project: providing services to taxonomists for standard genome sequencing and annotation.</title>
        <authorList>
            <consortium name="The Broad Institute Genomics Platform"/>
            <consortium name="The Broad Institute Genome Sequencing Center for Infectious Disease"/>
            <person name="Wu L."/>
            <person name="Ma J."/>
        </authorList>
    </citation>
    <scope>NUCLEOTIDE SEQUENCE [LARGE SCALE GENOMIC DNA]</scope>
    <source>
        <strain evidence="2 3">WLHS5</strain>
    </source>
</reference>
<dbReference type="InterPro" id="IPR001106">
    <property type="entry name" value="Aromatic_Lyase"/>
</dbReference>
<dbReference type="Proteomes" id="UP001595898">
    <property type="component" value="Unassembled WGS sequence"/>
</dbReference>
<name>A0ABD5PJ87_9EURY</name>
<accession>A0ABD5PJ87</accession>
<dbReference type="Gene3D" id="1.20.200.10">
    <property type="entry name" value="Fumarase/aspartase (Central domain)"/>
    <property type="match status" value="1"/>
</dbReference>
<dbReference type="InterPro" id="IPR008948">
    <property type="entry name" value="L-Aspartase-like"/>
</dbReference>
<gene>
    <name evidence="2" type="primary">hutH</name>
    <name evidence="2" type="ORF">ACFO5R_01040</name>
</gene>
<dbReference type="EMBL" id="JBHSFA010000001">
    <property type="protein sequence ID" value="MFC4540508.1"/>
    <property type="molecule type" value="Genomic_DNA"/>
</dbReference>
<keyword evidence="1 2" id="KW-0456">Lyase</keyword>
<dbReference type="Pfam" id="PF00221">
    <property type="entry name" value="Lyase_aromatic"/>
    <property type="match status" value="1"/>
</dbReference>
<dbReference type="FunFam" id="1.10.275.10:FF:000005">
    <property type="entry name" value="Histidine ammonia-lyase"/>
    <property type="match status" value="1"/>
</dbReference>
<evidence type="ECO:0000313" key="2">
    <source>
        <dbReference type="EMBL" id="MFC4540508.1"/>
    </source>
</evidence>
<dbReference type="RefSeq" id="WP_250142551.1">
    <property type="nucleotide sequence ID" value="NZ_JALIQP010000007.1"/>
</dbReference>
<protein>
    <submittedName>
        <fullName evidence="2">Histidine ammonia-lyase</fullName>
        <ecNumber evidence="2">4.3.1.3</ecNumber>
    </submittedName>
</protein>
<dbReference type="SUPFAM" id="SSF48557">
    <property type="entry name" value="L-aspartase-like"/>
    <property type="match status" value="1"/>
</dbReference>
<evidence type="ECO:0000256" key="1">
    <source>
        <dbReference type="ARBA" id="ARBA00023239"/>
    </source>
</evidence>
<comment type="caution">
    <text evidence="2">The sequence shown here is derived from an EMBL/GenBank/DDBJ whole genome shotgun (WGS) entry which is preliminary data.</text>
</comment>
<keyword evidence="3" id="KW-1185">Reference proteome</keyword>
<dbReference type="InterPro" id="IPR024083">
    <property type="entry name" value="Fumarase/histidase_N"/>
</dbReference>
<dbReference type="CDD" id="cd00332">
    <property type="entry name" value="PAL-HAL"/>
    <property type="match status" value="1"/>
</dbReference>
<dbReference type="AlphaFoldDB" id="A0ABD5PJ87"/>
<dbReference type="Gene3D" id="1.10.275.10">
    <property type="entry name" value="Fumarase/aspartase (N-terminal domain)"/>
    <property type="match status" value="1"/>
</dbReference>
<dbReference type="EC" id="4.3.1.3" evidence="2"/>
<evidence type="ECO:0000313" key="3">
    <source>
        <dbReference type="Proteomes" id="UP001595898"/>
    </source>
</evidence>
<dbReference type="GO" id="GO:0004397">
    <property type="term" value="F:histidine ammonia-lyase activity"/>
    <property type="evidence" value="ECO:0007669"/>
    <property type="project" value="UniProtKB-EC"/>
</dbReference>
<organism evidence="2 3">
    <name type="scientific">Halosolutus amylolyticus</name>
    <dbReference type="NCBI Taxonomy" id="2932267"/>
    <lineage>
        <taxon>Archaea</taxon>
        <taxon>Methanobacteriati</taxon>
        <taxon>Methanobacteriota</taxon>
        <taxon>Stenosarchaea group</taxon>
        <taxon>Halobacteria</taxon>
        <taxon>Halobacteriales</taxon>
        <taxon>Natrialbaceae</taxon>
        <taxon>Halosolutus</taxon>
    </lineage>
</organism>
<proteinExistence type="predicted"/>